<sequence length="278" mass="30155">MPTVRQVIANRSNGSCSTAIVAGLSLQIIAEMNLLIPNILVNFEDLNVSAASPPVNLFLQPAAKEALRRAIRKRGTTLNITSAYRTVAQQHLLYSWFKLGGQCAPPRAAKPGLSNHEDGLALDTPDFQAWISALENEGWDWFGNADSVHFTYRGSGVRDDIGDIGVKAFQQLWNKNNPNDQITVDGGFGPQTAAKLDMSPAEGFAMARLLKLTTPNLQGEDVRKVQQALVNAGFLSANQINSSYDDDTKSAVEKFQDQKGLSQDGVVGSQTRRLLGIS</sequence>
<dbReference type="InterPro" id="IPR009045">
    <property type="entry name" value="Zn_M74/Hedgehog-like"/>
</dbReference>
<dbReference type="AlphaFoldDB" id="A0A3S1C2W0"/>
<dbReference type="SUPFAM" id="SSF55166">
    <property type="entry name" value="Hedgehog/DD-peptidase"/>
    <property type="match status" value="1"/>
</dbReference>
<proteinExistence type="predicted"/>
<gene>
    <name evidence="3" type="ORF">DSM107003_37970</name>
</gene>
<dbReference type="RefSeq" id="WP_127055643.1">
    <property type="nucleotide sequence ID" value="NZ_RSCM01000014.1"/>
</dbReference>
<organism evidence="3 4">
    <name type="scientific">Trichormus variabilis SAG 1403-4b</name>
    <dbReference type="NCBI Taxonomy" id="447716"/>
    <lineage>
        <taxon>Bacteria</taxon>
        <taxon>Bacillati</taxon>
        <taxon>Cyanobacteriota</taxon>
        <taxon>Cyanophyceae</taxon>
        <taxon>Nostocales</taxon>
        <taxon>Nostocaceae</taxon>
        <taxon>Trichormus</taxon>
    </lineage>
</organism>
<accession>A0A3S1C2W0</accession>
<evidence type="ECO:0008006" key="5">
    <source>
        <dbReference type="Google" id="ProtNLM"/>
    </source>
</evidence>
<comment type="caution">
    <text evidence="3">The sequence shown here is derived from an EMBL/GenBank/DDBJ whole genome shotgun (WGS) entry which is preliminary data.</text>
</comment>
<dbReference type="InterPro" id="IPR036365">
    <property type="entry name" value="PGBD-like_sf"/>
</dbReference>
<dbReference type="SUPFAM" id="SSF47090">
    <property type="entry name" value="PGBD-like"/>
    <property type="match status" value="1"/>
</dbReference>
<evidence type="ECO:0000313" key="4">
    <source>
        <dbReference type="Proteomes" id="UP000276103"/>
    </source>
</evidence>
<dbReference type="Pfam" id="PF01471">
    <property type="entry name" value="PG_binding_1"/>
    <property type="match status" value="1"/>
</dbReference>
<dbReference type="CDD" id="cd14814">
    <property type="entry name" value="Peptidase_M15"/>
    <property type="match status" value="1"/>
</dbReference>
<dbReference type="GO" id="GO:0008233">
    <property type="term" value="F:peptidase activity"/>
    <property type="evidence" value="ECO:0007669"/>
    <property type="project" value="InterPro"/>
</dbReference>
<dbReference type="Proteomes" id="UP000276103">
    <property type="component" value="Unassembled WGS sequence"/>
</dbReference>
<feature type="domain" description="Peptidoglycan binding-like" evidence="1">
    <location>
        <begin position="218"/>
        <end position="275"/>
    </location>
</feature>
<evidence type="ECO:0000259" key="2">
    <source>
        <dbReference type="Pfam" id="PF02557"/>
    </source>
</evidence>
<name>A0A3S1C2W0_ANAVA</name>
<dbReference type="EMBL" id="RSCM01000014">
    <property type="protein sequence ID" value="RUS94264.1"/>
    <property type="molecule type" value="Genomic_DNA"/>
</dbReference>
<evidence type="ECO:0000313" key="3">
    <source>
        <dbReference type="EMBL" id="RUS94264.1"/>
    </source>
</evidence>
<protein>
    <recommendedName>
        <fullName evidence="5">D-alanyl-D-alanine carboxypeptidase</fullName>
    </recommendedName>
</protein>
<feature type="domain" description="D-alanyl-D-alanine carboxypeptidase-like core" evidence="2">
    <location>
        <begin position="64"/>
        <end position="134"/>
    </location>
</feature>
<dbReference type="Gene3D" id="3.30.1380.10">
    <property type="match status" value="1"/>
</dbReference>
<reference evidence="3 4" key="1">
    <citation type="journal article" date="2019" name="Genome Biol. Evol.">
        <title>Day and night: Metabolic profiles and evolutionary relationships of six axenic non-marine cyanobacteria.</title>
        <authorList>
            <person name="Will S.E."/>
            <person name="Henke P."/>
            <person name="Boedeker C."/>
            <person name="Huang S."/>
            <person name="Brinkmann H."/>
            <person name="Rohde M."/>
            <person name="Jarek M."/>
            <person name="Friedl T."/>
            <person name="Seufert S."/>
            <person name="Schumacher M."/>
            <person name="Overmann J."/>
            <person name="Neumann-Schaal M."/>
            <person name="Petersen J."/>
        </authorList>
    </citation>
    <scope>NUCLEOTIDE SEQUENCE [LARGE SCALE GENOMIC DNA]</scope>
    <source>
        <strain evidence="3 4">SAG 1403-4b</strain>
    </source>
</reference>
<dbReference type="Pfam" id="PF02557">
    <property type="entry name" value="VanY"/>
    <property type="match status" value="1"/>
</dbReference>
<dbReference type="InterPro" id="IPR036366">
    <property type="entry name" value="PGBDSf"/>
</dbReference>
<dbReference type="OrthoDB" id="490494at2"/>
<dbReference type="GO" id="GO:0006508">
    <property type="term" value="P:proteolysis"/>
    <property type="evidence" value="ECO:0007669"/>
    <property type="project" value="InterPro"/>
</dbReference>
<dbReference type="Gene3D" id="1.10.101.10">
    <property type="entry name" value="PGBD-like superfamily/PGBD"/>
    <property type="match status" value="1"/>
</dbReference>
<evidence type="ECO:0000259" key="1">
    <source>
        <dbReference type="Pfam" id="PF01471"/>
    </source>
</evidence>
<keyword evidence="4" id="KW-1185">Reference proteome</keyword>
<dbReference type="InterPro" id="IPR002477">
    <property type="entry name" value="Peptidoglycan-bd-like"/>
</dbReference>
<dbReference type="InterPro" id="IPR003709">
    <property type="entry name" value="VanY-like_core_dom"/>
</dbReference>